<dbReference type="FunCoup" id="D3B332">
    <property type="interactions" value="33"/>
</dbReference>
<dbReference type="RefSeq" id="XP_020435847.1">
    <property type="nucleotide sequence ID" value="XM_020573775.1"/>
</dbReference>
<dbReference type="STRING" id="670386.D3B332"/>
<comment type="pathway">
    <text evidence="1">Carbohydrate metabolism.</text>
</comment>
<organism evidence="2 3">
    <name type="scientific">Heterostelium pallidum (strain ATCC 26659 / Pp 5 / PN500)</name>
    <name type="common">Cellular slime mold</name>
    <name type="synonym">Polysphondylium pallidum</name>
    <dbReference type="NCBI Taxonomy" id="670386"/>
    <lineage>
        <taxon>Eukaryota</taxon>
        <taxon>Amoebozoa</taxon>
        <taxon>Evosea</taxon>
        <taxon>Eumycetozoa</taxon>
        <taxon>Dictyostelia</taxon>
        <taxon>Acytosteliales</taxon>
        <taxon>Acytosteliaceae</taxon>
        <taxon>Heterostelium</taxon>
    </lineage>
</organism>
<dbReference type="PANTHER" id="PTHR39191:SF1">
    <property type="entry name" value="DUF4922 DOMAIN-CONTAINING PROTEIN"/>
    <property type="match status" value="1"/>
</dbReference>
<dbReference type="AlphaFoldDB" id="D3B332"/>
<dbReference type="PANTHER" id="PTHR39191">
    <property type="entry name" value="GALACTOSE-1-PHOSPHATE URIDYLYLTRANSFERASE"/>
    <property type="match status" value="1"/>
</dbReference>
<evidence type="ECO:0000313" key="2">
    <source>
        <dbReference type="EMBL" id="EFA83730.1"/>
    </source>
</evidence>
<comment type="caution">
    <text evidence="2">The sequence shown here is derived from an EMBL/GenBank/DDBJ whole genome shotgun (WGS) entry which is preliminary data.</text>
</comment>
<dbReference type="GeneID" id="31358320"/>
<dbReference type="GO" id="GO:0006012">
    <property type="term" value="P:galactose metabolic process"/>
    <property type="evidence" value="ECO:0007669"/>
    <property type="project" value="InterPro"/>
</dbReference>
<reference evidence="2 3" key="1">
    <citation type="journal article" date="2011" name="Genome Res.">
        <title>Phylogeny-wide analysis of social amoeba genomes highlights ancient origins for complex intercellular communication.</title>
        <authorList>
            <person name="Heidel A.J."/>
            <person name="Lawal H.M."/>
            <person name="Felder M."/>
            <person name="Schilde C."/>
            <person name="Helps N.R."/>
            <person name="Tunggal B."/>
            <person name="Rivero F."/>
            <person name="John U."/>
            <person name="Schleicher M."/>
            <person name="Eichinger L."/>
            <person name="Platzer M."/>
            <person name="Noegel A.A."/>
            <person name="Schaap P."/>
            <person name="Gloeckner G."/>
        </authorList>
    </citation>
    <scope>NUCLEOTIDE SEQUENCE [LARGE SCALE GENOMIC DNA]</scope>
    <source>
        <strain evidence="3">ATCC 26659 / Pp 5 / PN500</strain>
    </source>
</reference>
<sequence length="300" mass="34549">MKHLYDYSTKAGYIQEHRLALNVILPTFTKHQYKPVAFQVTINCSKPEIIVGQTPSAPHYSNFEGQCVICYENVGSAKRKVYDAVARRQYRANHDCLIEWLNYPSACLKVIGGDLDRVTQTVNTLFSTWRNGDFPTLNQPLQTASLIATYNPDTSNYEFMIFPRNAEQPRFLTSATLQCLKREFVGIFELCGYAILPARLKDQLATIKSELVKYELNNSNCSNNNITPFKLETDELSMFNGWLDKYYFPYRKENSNLTTEEAFDDTLQYSFIAILRDNSPIKDDEESIIESWIEQCSLPN</sequence>
<evidence type="ECO:0000313" key="3">
    <source>
        <dbReference type="Proteomes" id="UP000001396"/>
    </source>
</evidence>
<dbReference type="InterPro" id="IPR000766">
    <property type="entry name" value="GalP_uridyl_Trfase_II"/>
</dbReference>
<protein>
    <submittedName>
        <fullName evidence="2">Uncharacterized protein</fullName>
    </submittedName>
</protein>
<keyword evidence="3" id="KW-1185">Reference proteome</keyword>
<accession>D3B332</accession>
<dbReference type="EMBL" id="ADBJ01000010">
    <property type="protein sequence ID" value="EFA83730.1"/>
    <property type="molecule type" value="Genomic_DNA"/>
</dbReference>
<name>D3B332_HETP5</name>
<dbReference type="GO" id="GO:0008108">
    <property type="term" value="F:UDP-glucose:hexose-1-phosphate uridylyltransferase activity"/>
    <property type="evidence" value="ECO:0007669"/>
    <property type="project" value="InterPro"/>
</dbReference>
<gene>
    <name evidence="2" type="ORF">PPL_02797</name>
</gene>
<proteinExistence type="predicted"/>
<dbReference type="InParanoid" id="D3B332"/>
<evidence type="ECO:0000256" key="1">
    <source>
        <dbReference type="ARBA" id="ARBA00005007"/>
    </source>
</evidence>
<dbReference type="GO" id="GO:0005737">
    <property type="term" value="C:cytoplasm"/>
    <property type="evidence" value="ECO:0007669"/>
    <property type="project" value="InterPro"/>
</dbReference>
<dbReference type="Proteomes" id="UP000001396">
    <property type="component" value="Unassembled WGS sequence"/>
</dbReference>